<proteinExistence type="predicted"/>
<evidence type="ECO:0000313" key="2">
    <source>
        <dbReference type="Proteomes" id="UP000305887"/>
    </source>
</evidence>
<dbReference type="RefSeq" id="WP_139078977.1">
    <property type="nucleotide sequence ID" value="NZ_VDFU01000050.1"/>
</dbReference>
<dbReference type="AlphaFoldDB" id="A0A5C4MMT5"/>
<gene>
    <name evidence="1" type="ORF">FHG66_20320</name>
</gene>
<dbReference type="Proteomes" id="UP000305887">
    <property type="component" value="Unassembled WGS sequence"/>
</dbReference>
<evidence type="ECO:0000313" key="1">
    <source>
        <dbReference type="EMBL" id="TNC45141.1"/>
    </source>
</evidence>
<organism evidence="1 2">
    <name type="scientific">Rubellimicrobium rubrum</name>
    <dbReference type="NCBI Taxonomy" id="2585369"/>
    <lineage>
        <taxon>Bacteria</taxon>
        <taxon>Pseudomonadati</taxon>
        <taxon>Pseudomonadota</taxon>
        <taxon>Alphaproteobacteria</taxon>
        <taxon>Rhodobacterales</taxon>
        <taxon>Roseobacteraceae</taxon>
        <taxon>Rubellimicrobium</taxon>
    </lineage>
</organism>
<accession>A0A5C4MMT5</accession>
<protein>
    <submittedName>
        <fullName evidence="1">Uncharacterized protein</fullName>
    </submittedName>
</protein>
<reference evidence="1 2" key="1">
    <citation type="submission" date="2019-06" db="EMBL/GenBank/DDBJ databases">
        <title>YIM 131921 draft genome.</title>
        <authorList>
            <person name="Jiang L."/>
        </authorList>
    </citation>
    <scope>NUCLEOTIDE SEQUENCE [LARGE SCALE GENOMIC DNA]</scope>
    <source>
        <strain evidence="1 2">YIM 131921</strain>
    </source>
</reference>
<dbReference type="OrthoDB" id="3894261at2"/>
<keyword evidence="2" id="KW-1185">Reference proteome</keyword>
<sequence>MLNLMAHLDIDRMERRSLSRAAELGRFQTFLAQRREAGRSAIRAIGWHGITGRGKSTLRQLLEKDLQARLQDGQSVAYASLSLAECGDLDSVLSIRAQLAHRSRIRFPAFDWAFIRWFQIAHPDADIRQRHGNLFTRTPAKDMHAEGQVSDEILSWMSDIGKDLLGTSLDVGLSLVPSLKLFDATARKGWRKLDAWFQHKAIRDQLRYLETLGNDELRSVLPHLLAFDLARSHAEKRSPDLLVLVLDDAELARARRVVNLPDHSWIEALIANTPGLDAVLLSQQPVALPHLRQVAVDWQELPRFGEEDIRAFLDAWGLDPFNAIEAVHAHGEPLFARLFAEEYGYRDFDSGPRPGLDPTDDVRRNYARQVLAGETPEDVRRLALATFLNEPNRDEYCKAAEHVFGRGAALDWDRLASKPYVRSENGHIDLDQPLWASLQVLFRDTERDLRLAVRDYLASTLRSIRTEGSVGQDTFRPVLVLLKVLDWTDPSSVPLLREVYERHFRTGDFGTVRDLLDEIRREFRKAPGDAERDRDLAAFEHVALWEQFRRLGDHDEACEQAEGLVKIINSRSQRRPGDLMEPIAMMADSVIAGAADARPVARSVMNQQVRGLTGLIERYLWLQLEQRSAALFLAAARNEDPARARALADLDVLTPGARSSIQAIIQGQQLSRLPTLLEEVQRIAQAMEAARSAARGNWLALQGLLWDKDNLIDTLRAFAGLLAQTGRRLCALEDYREIGRGYLKLALELSYQLGTALDDLSVRALAILSEANEAKGPGIREGMVRVEFEGELAESVPDSRRAGRLVATLVDACHERGDWVEVIALCRRFEALVEGWVQRANRDDVAVIYAAYATALFRSGRLEEARWNCAFARQALDGLGPIYVRQPREHQLGQTIRRVVQLERDLGADTPPS</sequence>
<name>A0A5C4MMT5_9RHOB</name>
<comment type="caution">
    <text evidence="1">The sequence shown here is derived from an EMBL/GenBank/DDBJ whole genome shotgun (WGS) entry which is preliminary data.</text>
</comment>
<dbReference type="EMBL" id="VDFU01000050">
    <property type="protein sequence ID" value="TNC45141.1"/>
    <property type="molecule type" value="Genomic_DNA"/>
</dbReference>